<feature type="domain" description="RNase H type-1" evidence="7">
    <location>
        <begin position="251"/>
        <end position="335"/>
    </location>
</feature>
<reference evidence="9" key="1">
    <citation type="journal article" date="2007" name="PLoS ONE">
        <title>The first genome sequence of an elite grapevine cultivar (Pinot noir Vitis vinifera L.): coping with a highly heterozygous genome.</title>
        <authorList>
            <person name="Velasco R."/>
            <person name="Zharkikh A."/>
            <person name="Troggio M."/>
            <person name="Cartwright D.A."/>
            <person name="Cestaro A."/>
            <person name="Pruss D."/>
            <person name="Pindo M."/>
            <person name="FitzGerald L.M."/>
            <person name="Vezzulli S."/>
            <person name="Reid J."/>
            <person name="Malacarne G."/>
            <person name="Iliev D."/>
            <person name="Coppola G."/>
            <person name="Wardell B."/>
            <person name="Micheletti D."/>
            <person name="Macalma T."/>
            <person name="Facci M."/>
            <person name="Mitchell J.T."/>
            <person name="Perazzolli M."/>
            <person name="Eldredge G."/>
            <person name="Gatto P."/>
            <person name="Oyzerski R."/>
            <person name="Moretto M."/>
            <person name="Gutin N."/>
            <person name="Stefanini M."/>
            <person name="Chen Y."/>
            <person name="Segala C."/>
            <person name="Davenport C."/>
            <person name="Dematte L."/>
            <person name="Mraz A."/>
            <person name="Battilana J."/>
            <person name="Stormo K."/>
            <person name="Costa F."/>
            <person name="Tao Q."/>
            <person name="Si-Ammour A."/>
            <person name="Harkins T."/>
            <person name="Lackey A."/>
            <person name="Perbost C."/>
            <person name="Taillon B."/>
            <person name="Stella A."/>
            <person name="Solovyev V."/>
            <person name="Fawcett J.A."/>
            <person name="Sterck L."/>
            <person name="Vandepoele K."/>
            <person name="Grando S.M."/>
            <person name="Toppo S."/>
            <person name="Moser C."/>
            <person name="Lanchbury J."/>
            <person name="Bogden R."/>
            <person name="Skolnick M."/>
            <person name="Sgaramella V."/>
            <person name="Bhatnagar S.K."/>
            <person name="Fontana P."/>
            <person name="Gutin A."/>
            <person name="Van de Peer Y."/>
            <person name="Salamini F."/>
            <person name="Viola R."/>
        </authorList>
    </citation>
    <scope>NUCLEOTIDE SEQUENCE</scope>
</reference>
<dbReference type="InterPro" id="IPR036397">
    <property type="entry name" value="RNaseH_sf"/>
</dbReference>
<dbReference type="Gene3D" id="3.30.420.10">
    <property type="entry name" value="Ribonuclease H-like superfamily/Ribonuclease H"/>
    <property type="match status" value="1"/>
</dbReference>
<keyword evidence="2" id="KW-0548">Nucleotidyltransferase</keyword>
<keyword evidence="5" id="KW-0378">Hydrolase</keyword>
<dbReference type="EMBL" id="AM453107">
    <property type="protein sequence ID" value="CAN65457.1"/>
    <property type="molecule type" value="Genomic_DNA"/>
</dbReference>
<evidence type="ECO:0000256" key="1">
    <source>
        <dbReference type="ARBA" id="ARBA00022679"/>
    </source>
</evidence>
<dbReference type="GO" id="GO:0003676">
    <property type="term" value="F:nucleic acid binding"/>
    <property type="evidence" value="ECO:0007669"/>
    <property type="project" value="InterPro"/>
</dbReference>
<evidence type="ECO:0000259" key="8">
    <source>
        <dbReference type="Pfam" id="PF17917"/>
    </source>
</evidence>
<protein>
    <submittedName>
        <fullName evidence="9">Uncharacterized protein</fullName>
    </submittedName>
</protein>
<dbReference type="Pfam" id="PF13456">
    <property type="entry name" value="RVT_3"/>
    <property type="match status" value="1"/>
</dbReference>
<evidence type="ECO:0000256" key="2">
    <source>
        <dbReference type="ARBA" id="ARBA00022695"/>
    </source>
</evidence>
<feature type="domain" description="Reverse transcriptase RNase H-like" evidence="8">
    <location>
        <begin position="73"/>
        <end position="162"/>
    </location>
</feature>
<dbReference type="InterPro" id="IPR012337">
    <property type="entry name" value="RNaseH-like_sf"/>
</dbReference>
<sequence length="450" mass="52773">MPAPRTESEIRGFLGRLQYISRFIPRLTNIYEPIFRLLRKSQPTVWDDQCQRTFEKIREYLFSPPVLVPPTPALECMLTQLDDLGKERVIYYLSKRMLDYETRYVMIERFCLPLVWATQRLRHYMTKYSMHLISRLDPLRYLFDRPALIDRLMRWLVLLTKFDIHYATQKSIKWRIVANHLALLLVSDGRAIDDDFLDEDIVVVTSLSDWRMYFDGAANHSRYRIGVLLISPHSDHIPRSVRLAFSDRHPAMNNIVEYEACILGLKITLELEIRQMEVFGDSNLVLRQIQGQLKARNVKLKPYHAYLNLVVGRFDDLSYTHLPRMQNQFADALATLPSMIDISANTIVRPLLIESRLVPTYCCLIDEAELDDGLPWYHDIYKFFRLGIYPEVAIAKDKRALRQLATRFMIYGETLYKRSANGMLLLCLHRASADREMREVHAGVCGPHMR</sequence>
<evidence type="ECO:0000313" key="9">
    <source>
        <dbReference type="EMBL" id="CAN65457.1"/>
    </source>
</evidence>
<keyword evidence="4" id="KW-0255">Endonuclease</keyword>
<organism evidence="9">
    <name type="scientific">Vitis vinifera</name>
    <name type="common">Grape</name>
    <dbReference type="NCBI Taxonomy" id="29760"/>
    <lineage>
        <taxon>Eukaryota</taxon>
        <taxon>Viridiplantae</taxon>
        <taxon>Streptophyta</taxon>
        <taxon>Embryophyta</taxon>
        <taxon>Tracheophyta</taxon>
        <taxon>Spermatophyta</taxon>
        <taxon>Magnoliopsida</taxon>
        <taxon>eudicotyledons</taxon>
        <taxon>Gunneridae</taxon>
        <taxon>Pentapetalae</taxon>
        <taxon>rosids</taxon>
        <taxon>Vitales</taxon>
        <taxon>Vitaceae</taxon>
        <taxon>Viteae</taxon>
        <taxon>Vitis</taxon>
    </lineage>
</organism>
<keyword evidence="6" id="KW-0695">RNA-directed DNA polymerase</keyword>
<dbReference type="InterPro" id="IPR043128">
    <property type="entry name" value="Rev_trsase/Diguanyl_cyclase"/>
</dbReference>
<dbReference type="GO" id="GO:0004523">
    <property type="term" value="F:RNA-DNA hybrid ribonuclease activity"/>
    <property type="evidence" value="ECO:0007669"/>
    <property type="project" value="InterPro"/>
</dbReference>
<dbReference type="Pfam" id="PF17917">
    <property type="entry name" value="RT_RNaseH"/>
    <property type="match status" value="1"/>
</dbReference>
<dbReference type="GO" id="GO:0003964">
    <property type="term" value="F:RNA-directed DNA polymerase activity"/>
    <property type="evidence" value="ECO:0007669"/>
    <property type="project" value="UniProtKB-KW"/>
</dbReference>
<dbReference type="SUPFAM" id="SSF56672">
    <property type="entry name" value="DNA/RNA polymerases"/>
    <property type="match status" value="1"/>
</dbReference>
<name>A5BB88_VITVI</name>
<keyword evidence="1" id="KW-0808">Transferase</keyword>
<dbReference type="InterPro" id="IPR041373">
    <property type="entry name" value="RT_RNaseH"/>
</dbReference>
<dbReference type="CDD" id="cd09279">
    <property type="entry name" value="RNase_HI_like"/>
    <property type="match status" value="1"/>
</dbReference>
<gene>
    <name evidence="9" type="ORF">VITISV_031126</name>
</gene>
<dbReference type="Gene3D" id="3.30.70.270">
    <property type="match status" value="1"/>
</dbReference>
<evidence type="ECO:0000259" key="7">
    <source>
        <dbReference type="Pfam" id="PF13456"/>
    </source>
</evidence>
<accession>A5BB88</accession>
<evidence type="ECO:0000256" key="3">
    <source>
        <dbReference type="ARBA" id="ARBA00022722"/>
    </source>
</evidence>
<evidence type="ECO:0000256" key="5">
    <source>
        <dbReference type="ARBA" id="ARBA00022801"/>
    </source>
</evidence>
<proteinExistence type="predicted"/>
<dbReference type="SUPFAM" id="SSF53098">
    <property type="entry name" value="Ribonuclease H-like"/>
    <property type="match status" value="1"/>
</dbReference>
<dbReference type="PANTHER" id="PTHR48475">
    <property type="entry name" value="RIBONUCLEASE H"/>
    <property type="match status" value="1"/>
</dbReference>
<dbReference type="PANTHER" id="PTHR48475:SF1">
    <property type="entry name" value="RNASE H TYPE-1 DOMAIN-CONTAINING PROTEIN"/>
    <property type="match status" value="1"/>
</dbReference>
<keyword evidence="3" id="KW-0540">Nuclease</keyword>
<evidence type="ECO:0000256" key="6">
    <source>
        <dbReference type="ARBA" id="ARBA00022918"/>
    </source>
</evidence>
<evidence type="ECO:0000256" key="4">
    <source>
        <dbReference type="ARBA" id="ARBA00022759"/>
    </source>
</evidence>
<dbReference type="InterPro" id="IPR043502">
    <property type="entry name" value="DNA/RNA_pol_sf"/>
</dbReference>
<dbReference type="AlphaFoldDB" id="A5BB88"/>
<dbReference type="InterPro" id="IPR002156">
    <property type="entry name" value="RNaseH_domain"/>
</dbReference>